<dbReference type="GO" id="GO:0000164">
    <property type="term" value="C:protein phosphatase type 1 complex"/>
    <property type="evidence" value="ECO:0007669"/>
    <property type="project" value="TreeGrafter"/>
</dbReference>
<dbReference type="PROSITE" id="PS51159">
    <property type="entry name" value="CBM21"/>
    <property type="match status" value="1"/>
</dbReference>
<dbReference type="GeneID" id="114329316"/>
<dbReference type="Pfam" id="PF03370">
    <property type="entry name" value="CBM_21"/>
    <property type="match status" value="1"/>
</dbReference>
<dbReference type="GO" id="GO:0005979">
    <property type="term" value="P:regulation of glycogen biosynthetic process"/>
    <property type="evidence" value="ECO:0007669"/>
    <property type="project" value="TreeGrafter"/>
</dbReference>
<evidence type="ECO:0000313" key="3">
    <source>
        <dbReference type="EnsemblMetazoa" id="XP_028134158.1"/>
    </source>
</evidence>
<dbReference type="InterPro" id="IPR050782">
    <property type="entry name" value="PP1_regulatory_subunit_3"/>
</dbReference>
<dbReference type="KEGG" id="dvv:114329316"/>
<dbReference type="InterPro" id="IPR005036">
    <property type="entry name" value="CBM21_dom"/>
</dbReference>
<evidence type="ECO:0000259" key="2">
    <source>
        <dbReference type="PROSITE" id="PS51159"/>
    </source>
</evidence>
<dbReference type="GO" id="GO:2001069">
    <property type="term" value="F:glycogen binding"/>
    <property type="evidence" value="ECO:0007669"/>
    <property type="project" value="TreeGrafter"/>
</dbReference>
<reference evidence="3" key="2">
    <citation type="submission" date="2025-05" db="UniProtKB">
        <authorList>
            <consortium name="EnsemblMetazoa"/>
        </authorList>
    </citation>
    <scope>IDENTIFICATION</scope>
</reference>
<organism evidence="5">
    <name type="scientific">Diabrotica virgifera virgifera</name>
    <name type="common">western corn rootworm</name>
    <dbReference type="NCBI Taxonomy" id="50390"/>
    <lineage>
        <taxon>Eukaryota</taxon>
        <taxon>Metazoa</taxon>
        <taxon>Ecdysozoa</taxon>
        <taxon>Arthropoda</taxon>
        <taxon>Hexapoda</taxon>
        <taxon>Insecta</taxon>
        <taxon>Pterygota</taxon>
        <taxon>Neoptera</taxon>
        <taxon>Endopterygota</taxon>
        <taxon>Coleoptera</taxon>
        <taxon>Polyphaga</taxon>
        <taxon>Cucujiformia</taxon>
        <taxon>Chrysomeloidea</taxon>
        <taxon>Chrysomelidae</taxon>
        <taxon>Galerucinae</taxon>
        <taxon>Diabroticina</taxon>
        <taxon>Diabroticites</taxon>
        <taxon>Diabrotica</taxon>
    </lineage>
</organism>
<dbReference type="InterPro" id="IPR038175">
    <property type="entry name" value="CBM21_dom_sf"/>
</dbReference>
<protein>
    <submittedName>
        <fullName evidence="5">Glycogen-binding subunit 76A isoform X1</fullName>
    </submittedName>
</protein>
<dbReference type="PANTHER" id="PTHR12307">
    <property type="entry name" value="PROTEIN PHOSPHATASE 1 REGULATORY SUBUNIT"/>
    <property type="match status" value="1"/>
</dbReference>
<reference evidence="5" key="1">
    <citation type="submission" date="2025-04" db="UniProtKB">
        <authorList>
            <consortium name="RefSeq"/>
        </authorList>
    </citation>
    <scope>IDENTIFICATION</scope>
    <source>
        <tissue evidence="5">Whole insect</tissue>
    </source>
</reference>
<feature type="domain" description="CBM21" evidence="2">
    <location>
        <begin position="393"/>
        <end position="502"/>
    </location>
</feature>
<keyword evidence="4" id="KW-1185">Reference proteome</keyword>
<proteinExistence type="predicted"/>
<dbReference type="OrthoDB" id="8942186at2759"/>
<dbReference type="PANTHER" id="PTHR12307:SF36">
    <property type="entry name" value="GLYCOGEN-BINDING SUBUNIT 76A"/>
    <property type="match status" value="1"/>
</dbReference>
<dbReference type="EnsemblMetazoa" id="XM_028278357.2">
    <property type="protein sequence ID" value="XP_028134158.1"/>
    <property type="gene ID" value="LOC114329316"/>
</dbReference>
<evidence type="ECO:0000256" key="1">
    <source>
        <dbReference type="SAM" id="MobiDB-lite"/>
    </source>
</evidence>
<dbReference type="Gene3D" id="2.60.40.2440">
    <property type="entry name" value="Carbohydrate binding type-21 domain"/>
    <property type="match status" value="1"/>
</dbReference>
<feature type="region of interest" description="Disordered" evidence="1">
    <location>
        <begin position="289"/>
        <end position="316"/>
    </location>
</feature>
<dbReference type="InParanoid" id="A0A6P7FMD6"/>
<sequence>MCCSMFRCSLFNVIQKNIRNLLRLQKPADSMTSEGERCGGLGSFLAMSCRGRAEAFARRLHSKLRSLGSQDENGSADESSWLAAHENPITISQPAHSANAEQFLDLDILESPGSPEEEIDEVDLNKLMNKDTLQSSCTKDSDKSTLTSIAQQSAVIAATTNSNDSDSEQFYDTEDERLLNHVNGIEDSEEKSDTYLSSQDFSSTSEFTGATISEDASMLSFKQEDLSLDVDSSLTDISKCNGDISPPCDKSSVKIVVSDENSVNIDSGNSYESKEPQLLMEQVKDDVEELEEKQPRVKRSTSLKTGKTPPGTPGQKKYVRFADALGLDLADVRTFMDEIPKIPTSAYEDLVNADLSDSSSDSNLSTLLSRVELKPQKYLLPMFQQPASLPNFLDLVREYNVCLENVYVDDPILLSLKGTVRVRNLDFHKSVYIRYSLDSWDTFADIQATYVDNSCDGFSDKFTFLLYAHTLSIGQKLQLACRFQCRGCQFWDNNKGVNYCFQCLPASHPSTPGTSMIPQPHDDWGGASFY</sequence>
<evidence type="ECO:0000313" key="4">
    <source>
        <dbReference type="Proteomes" id="UP001652700"/>
    </source>
</evidence>
<name>A0A6P7FMD6_DIAVI</name>
<dbReference type="CTD" id="40102"/>
<dbReference type="AlphaFoldDB" id="A0A6P7FMD6"/>
<accession>A0A6P7FMD6</accession>
<evidence type="ECO:0000313" key="5">
    <source>
        <dbReference type="RefSeq" id="XP_028134158.1"/>
    </source>
</evidence>
<dbReference type="FunCoup" id="A0A6P7FMD6">
    <property type="interactions" value="3"/>
</dbReference>
<dbReference type="Proteomes" id="UP001652700">
    <property type="component" value="Unplaced"/>
</dbReference>
<dbReference type="GO" id="GO:0008157">
    <property type="term" value="F:protein phosphatase 1 binding"/>
    <property type="evidence" value="ECO:0007669"/>
    <property type="project" value="TreeGrafter"/>
</dbReference>
<dbReference type="RefSeq" id="XP_028134158.1">
    <property type="nucleotide sequence ID" value="XM_028278357.1"/>
</dbReference>
<gene>
    <name evidence="5" type="primary">LOC114329316</name>
</gene>